<proteinExistence type="predicted"/>
<feature type="domain" description="NERD" evidence="1">
    <location>
        <begin position="10"/>
        <end position="121"/>
    </location>
</feature>
<sequence length="172" mass="18915">MDKKKGIKQAGISGEKAVAHQLKFLGSEYKILNSKMICSGGSCQQFDHVVVGPNGIFHIETKYWSGQIAFTETGIERDGGRGTKNDPTAQMYRHEYILKELVRENGLAGDVVGILCFAHPGCELIGSSPAFATVKLDRLVHFLKTHRAKKTLSDEEIRKILRVIEANSKSAG</sequence>
<keyword evidence="3" id="KW-1185">Reference proteome</keyword>
<evidence type="ECO:0000259" key="1">
    <source>
        <dbReference type="PROSITE" id="PS50965"/>
    </source>
</evidence>
<evidence type="ECO:0000313" key="2">
    <source>
        <dbReference type="EMBL" id="MEB3102162.1"/>
    </source>
</evidence>
<dbReference type="EMBL" id="JAYJLD010000014">
    <property type="protein sequence ID" value="MEB3102162.1"/>
    <property type="molecule type" value="Genomic_DNA"/>
</dbReference>
<accession>A0ABU5ZI26</accession>
<evidence type="ECO:0000313" key="3">
    <source>
        <dbReference type="Proteomes" id="UP001310386"/>
    </source>
</evidence>
<dbReference type="PROSITE" id="PS50965">
    <property type="entry name" value="NERD"/>
    <property type="match status" value="1"/>
</dbReference>
<name>A0ABU5ZI26_9BACL</name>
<dbReference type="RefSeq" id="WP_371754352.1">
    <property type="nucleotide sequence ID" value="NZ_JAYJLD010000014.1"/>
</dbReference>
<dbReference type="InterPro" id="IPR011528">
    <property type="entry name" value="NERD"/>
</dbReference>
<organism evidence="2 3">
    <name type="scientific">Ferviditalea candida</name>
    <dbReference type="NCBI Taxonomy" id="3108399"/>
    <lineage>
        <taxon>Bacteria</taxon>
        <taxon>Bacillati</taxon>
        <taxon>Bacillota</taxon>
        <taxon>Bacilli</taxon>
        <taxon>Bacillales</taxon>
        <taxon>Paenibacillaceae</taxon>
        <taxon>Ferviditalea</taxon>
    </lineage>
</organism>
<dbReference type="Pfam" id="PF08378">
    <property type="entry name" value="NERD"/>
    <property type="match status" value="1"/>
</dbReference>
<comment type="caution">
    <text evidence="2">The sequence shown here is derived from an EMBL/GenBank/DDBJ whole genome shotgun (WGS) entry which is preliminary data.</text>
</comment>
<protein>
    <submittedName>
        <fullName evidence="2">Nuclease-related domain-containing protein</fullName>
    </submittedName>
</protein>
<dbReference type="Proteomes" id="UP001310386">
    <property type="component" value="Unassembled WGS sequence"/>
</dbReference>
<reference evidence="2" key="1">
    <citation type="submission" date="2023-12" db="EMBL/GenBank/DDBJ databases">
        <title>Fervidustalea candida gen. nov., sp. nov., a novel member of the family Paenibacillaceae isolated from a geothermal area.</title>
        <authorList>
            <person name="Li W.-J."/>
            <person name="Jiao J.-Y."/>
            <person name="Chen Y."/>
        </authorList>
    </citation>
    <scope>NUCLEOTIDE SEQUENCE</scope>
    <source>
        <strain evidence="2">SYSU GA230002</strain>
    </source>
</reference>
<gene>
    <name evidence="2" type="ORF">VF724_10855</name>
</gene>